<evidence type="ECO:0000256" key="2">
    <source>
        <dbReference type="SAM" id="Phobius"/>
    </source>
</evidence>
<reference evidence="5" key="1">
    <citation type="submission" date="2025-08" db="UniProtKB">
        <authorList>
            <consortium name="RefSeq"/>
        </authorList>
    </citation>
    <scope>IDENTIFICATION</scope>
    <source>
        <tissue evidence="5">Whole sample</tissue>
    </source>
</reference>
<sequence>MGRLLPIDLSFVCLLIYHGALKASGNRACPRTELHVTNMCSSDNYFSNFIYLDVHNASLYYLQSCVCTLHVLFSGTLYFVPIRTPQPDCGSVIHVTSSDGNQIHAFKCNGTTTFSVKTNDRISISVHNLGQLAYDTAYCYVVSLASDSGVGTNAFQIICPYMERKTTTSTTTPTTTTTTTRASTEETSTRSLTTKTTETTPTSVVPKRRNAEYDVTRTTPLEVIITVAILVPVVIIGLLAGTVYMWRRKIIQNLLRNIKKEASSQEDVVIDMGDGLKENVSQHSRGEDPNKVRRSKVSSANVKLPNATPRASRVTLRKSHSDRNIIVLAPEQPRVKDMRNGSDESVDALSSSAKKKSTLEWRKSESEESYFTEIHLGGGSKTIITVERPPTYPKTNEEEHIKYDDIRTEL</sequence>
<feature type="compositionally biased region" description="Basic and acidic residues" evidence="1">
    <location>
        <begin position="395"/>
        <end position="410"/>
    </location>
</feature>
<feature type="chain" id="PRO_5034099553" evidence="3">
    <location>
        <begin position="23"/>
        <end position="410"/>
    </location>
</feature>
<evidence type="ECO:0000313" key="5">
    <source>
        <dbReference type="RefSeq" id="XP_022293952.1"/>
    </source>
</evidence>
<feature type="signal peptide" evidence="3">
    <location>
        <begin position="1"/>
        <end position="22"/>
    </location>
</feature>
<dbReference type="OrthoDB" id="6144130at2759"/>
<evidence type="ECO:0000256" key="3">
    <source>
        <dbReference type="SAM" id="SignalP"/>
    </source>
</evidence>
<keyword evidence="2" id="KW-0812">Transmembrane</keyword>
<dbReference type="Proteomes" id="UP000694844">
    <property type="component" value="Chromosome 7"/>
</dbReference>
<dbReference type="GeneID" id="111104347"/>
<keyword evidence="2" id="KW-1133">Transmembrane helix</keyword>
<evidence type="ECO:0000313" key="4">
    <source>
        <dbReference type="Proteomes" id="UP000694844"/>
    </source>
</evidence>
<gene>
    <name evidence="5" type="primary">LOC111104347</name>
</gene>
<feature type="region of interest" description="Disordered" evidence="1">
    <location>
        <begin position="278"/>
        <end position="316"/>
    </location>
</feature>
<dbReference type="AlphaFoldDB" id="A0A8B8AR59"/>
<feature type="compositionally biased region" description="Low complexity" evidence="1">
    <location>
        <begin position="167"/>
        <end position="182"/>
    </location>
</feature>
<feature type="transmembrane region" description="Helical" evidence="2">
    <location>
        <begin position="223"/>
        <end position="246"/>
    </location>
</feature>
<proteinExistence type="predicted"/>
<feature type="region of interest" description="Disordered" evidence="1">
    <location>
        <begin position="167"/>
        <end position="205"/>
    </location>
</feature>
<feature type="region of interest" description="Disordered" evidence="1">
    <location>
        <begin position="336"/>
        <end position="364"/>
    </location>
</feature>
<feature type="compositionally biased region" description="Low complexity" evidence="1">
    <location>
        <begin position="189"/>
        <end position="203"/>
    </location>
</feature>
<name>A0A8B8AR59_CRAVI</name>
<keyword evidence="4" id="KW-1185">Reference proteome</keyword>
<evidence type="ECO:0000256" key="1">
    <source>
        <dbReference type="SAM" id="MobiDB-lite"/>
    </source>
</evidence>
<feature type="region of interest" description="Disordered" evidence="1">
    <location>
        <begin position="381"/>
        <end position="410"/>
    </location>
</feature>
<organism evidence="4 5">
    <name type="scientific">Crassostrea virginica</name>
    <name type="common">Eastern oyster</name>
    <dbReference type="NCBI Taxonomy" id="6565"/>
    <lineage>
        <taxon>Eukaryota</taxon>
        <taxon>Metazoa</taxon>
        <taxon>Spiralia</taxon>
        <taxon>Lophotrochozoa</taxon>
        <taxon>Mollusca</taxon>
        <taxon>Bivalvia</taxon>
        <taxon>Autobranchia</taxon>
        <taxon>Pteriomorphia</taxon>
        <taxon>Ostreida</taxon>
        <taxon>Ostreoidea</taxon>
        <taxon>Ostreidae</taxon>
        <taxon>Crassostrea</taxon>
    </lineage>
</organism>
<accession>A0A8B8AR59</accession>
<keyword evidence="3" id="KW-0732">Signal</keyword>
<dbReference type="KEGG" id="cvn:111104347"/>
<protein>
    <submittedName>
        <fullName evidence="5">Uncharacterized protein LOC111104347 isoform X1</fullName>
    </submittedName>
</protein>
<keyword evidence="2" id="KW-0472">Membrane</keyword>
<dbReference type="RefSeq" id="XP_022293952.1">
    <property type="nucleotide sequence ID" value="XM_022438244.1"/>
</dbReference>